<sequence length="43" mass="5072">MFDGEPIDDETRELLKVSLENSMRLAKQIAKVKYTPNKYKDKK</sequence>
<organism evidence="1">
    <name type="scientific">bioreactor metagenome</name>
    <dbReference type="NCBI Taxonomy" id="1076179"/>
    <lineage>
        <taxon>unclassified sequences</taxon>
        <taxon>metagenomes</taxon>
        <taxon>ecological metagenomes</taxon>
    </lineage>
</organism>
<proteinExistence type="predicted"/>
<gene>
    <name evidence="1" type="ORF">SDC9_206125</name>
</gene>
<protein>
    <submittedName>
        <fullName evidence="1">Uncharacterized protein</fullName>
    </submittedName>
</protein>
<evidence type="ECO:0000313" key="1">
    <source>
        <dbReference type="EMBL" id="MPN58420.1"/>
    </source>
</evidence>
<reference evidence="1" key="1">
    <citation type="submission" date="2019-08" db="EMBL/GenBank/DDBJ databases">
        <authorList>
            <person name="Kucharzyk K."/>
            <person name="Murdoch R.W."/>
            <person name="Higgins S."/>
            <person name="Loffler F."/>
        </authorList>
    </citation>
    <scope>NUCLEOTIDE SEQUENCE</scope>
</reference>
<comment type="caution">
    <text evidence="1">The sequence shown here is derived from an EMBL/GenBank/DDBJ whole genome shotgun (WGS) entry which is preliminary data.</text>
</comment>
<name>A0A645J5K2_9ZZZZ</name>
<dbReference type="AlphaFoldDB" id="A0A645J5K2"/>
<accession>A0A645J5K2</accession>
<dbReference type="EMBL" id="VSSQ01131080">
    <property type="protein sequence ID" value="MPN58420.1"/>
    <property type="molecule type" value="Genomic_DNA"/>
</dbReference>